<dbReference type="PANTHER" id="PTHR10491:SF4">
    <property type="entry name" value="METHIONINE ADENOSYLTRANSFERASE 2 SUBUNIT BETA"/>
    <property type="match status" value="1"/>
</dbReference>
<dbReference type="Pfam" id="PF04321">
    <property type="entry name" value="RmlD_sub_bind"/>
    <property type="match status" value="1"/>
</dbReference>
<comment type="function">
    <text evidence="6">Catalyzes the reduction of dTDP-6-deoxy-L-lyxo-4-hexulose to yield dTDP-L-rhamnose.</text>
</comment>
<comment type="caution">
    <text evidence="8">The sequence shown here is derived from an EMBL/GenBank/DDBJ whole genome shotgun (WGS) entry which is preliminary data.</text>
</comment>
<dbReference type="Proteomes" id="UP000610558">
    <property type="component" value="Unassembled WGS sequence"/>
</dbReference>
<dbReference type="Gene3D" id="3.90.25.10">
    <property type="entry name" value="UDP-galactose 4-epimerase, domain 1"/>
    <property type="match status" value="1"/>
</dbReference>
<dbReference type="GO" id="GO:0008831">
    <property type="term" value="F:dTDP-4-dehydrorhamnose reductase activity"/>
    <property type="evidence" value="ECO:0007669"/>
    <property type="project" value="UniProtKB-EC"/>
</dbReference>
<evidence type="ECO:0000256" key="1">
    <source>
        <dbReference type="ARBA" id="ARBA00004781"/>
    </source>
</evidence>
<evidence type="ECO:0000313" key="9">
    <source>
        <dbReference type="Proteomes" id="UP000610558"/>
    </source>
</evidence>
<dbReference type="FunFam" id="3.40.50.720:FF:000159">
    <property type="entry name" value="dTDP-4-dehydrorhamnose reductase"/>
    <property type="match status" value="1"/>
</dbReference>
<keyword evidence="9" id="KW-1185">Reference proteome</keyword>
<organism evidence="8 9">
    <name type="scientific">Spongiibacter pelagi</name>
    <dbReference type="NCBI Taxonomy" id="2760804"/>
    <lineage>
        <taxon>Bacteria</taxon>
        <taxon>Pseudomonadati</taxon>
        <taxon>Pseudomonadota</taxon>
        <taxon>Gammaproteobacteria</taxon>
        <taxon>Cellvibrionales</taxon>
        <taxon>Spongiibacteraceae</taxon>
        <taxon>Spongiibacter</taxon>
    </lineage>
</organism>
<comment type="catalytic activity">
    <reaction evidence="5 6">
        <text>dTDP-beta-L-rhamnose + NADP(+) = dTDP-4-dehydro-beta-L-rhamnose + NADPH + H(+)</text>
        <dbReference type="Rhea" id="RHEA:21796"/>
        <dbReference type="ChEBI" id="CHEBI:15378"/>
        <dbReference type="ChEBI" id="CHEBI:57510"/>
        <dbReference type="ChEBI" id="CHEBI:57783"/>
        <dbReference type="ChEBI" id="CHEBI:58349"/>
        <dbReference type="ChEBI" id="CHEBI:62830"/>
        <dbReference type="EC" id="1.1.1.133"/>
    </reaction>
</comment>
<dbReference type="AlphaFoldDB" id="A0A927GWX0"/>
<dbReference type="GO" id="GO:0019305">
    <property type="term" value="P:dTDP-rhamnose biosynthetic process"/>
    <property type="evidence" value="ECO:0007669"/>
    <property type="project" value="TreeGrafter"/>
</dbReference>
<dbReference type="EC" id="1.1.1.133" evidence="3 6"/>
<dbReference type="Gene3D" id="3.40.50.720">
    <property type="entry name" value="NAD(P)-binding Rossmann-like Domain"/>
    <property type="match status" value="1"/>
</dbReference>
<accession>A0A927GWX0</accession>
<evidence type="ECO:0000256" key="4">
    <source>
        <dbReference type="ARBA" id="ARBA00017099"/>
    </source>
</evidence>
<gene>
    <name evidence="8" type="primary">rfbD</name>
    <name evidence="8" type="ORF">IB286_10235</name>
</gene>
<dbReference type="SUPFAM" id="SSF51735">
    <property type="entry name" value="NAD(P)-binding Rossmann-fold domains"/>
    <property type="match status" value="1"/>
</dbReference>
<sequence length="291" mass="32512">MKVLLTGAGGQVGRCIQDVFSCTNHELLPLDRGQLDITDKERVLDVVREFSPDVIINAAAYTSVDRAEKERELARAVNALGAENIAIAAMQVDALLIHFSTDYVFDGNKTTPYIEEDATNPQSVYGETKLEGERAIRRVWGKHFILRTSWVFSEYGNNFFKTMLRLAREDNEIRVVDDQYGCPAYAGDIATACLKICETDAEKKYGLYHYAGNEVVSWCEFARAILSVAGQRGKIASMPKVAALSTIDYPTAAKRPSYSVVSSAKFVQEFSLPPSNWVEGIERTFFYGEMR</sequence>
<evidence type="ECO:0000256" key="3">
    <source>
        <dbReference type="ARBA" id="ARBA00012929"/>
    </source>
</evidence>
<proteinExistence type="inferred from homology"/>
<name>A0A927GWX0_9GAMM</name>
<dbReference type="InterPro" id="IPR029903">
    <property type="entry name" value="RmlD-like-bd"/>
</dbReference>
<evidence type="ECO:0000256" key="2">
    <source>
        <dbReference type="ARBA" id="ARBA00010944"/>
    </source>
</evidence>
<dbReference type="PANTHER" id="PTHR10491">
    <property type="entry name" value="DTDP-4-DEHYDRORHAMNOSE REDUCTASE"/>
    <property type="match status" value="1"/>
</dbReference>
<dbReference type="CDD" id="cd05254">
    <property type="entry name" value="dTDP_HR_like_SDR_e"/>
    <property type="match status" value="1"/>
</dbReference>
<dbReference type="InterPro" id="IPR005913">
    <property type="entry name" value="dTDP_dehydrorham_reduct"/>
</dbReference>
<keyword evidence="6" id="KW-0521">NADP</keyword>
<dbReference type="NCBIfam" id="TIGR01214">
    <property type="entry name" value="rmlD"/>
    <property type="match status" value="1"/>
</dbReference>
<protein>
    <recommendedName>
        <fullName evidence="4 6">dTDP-4-dehydrorhamnose reductase</fullName>
        <ecNumber evidence="3 6">1.1.1.133</ecNumber>
    </recommendedName>
</protein>
<dbReference type="RefSeq" id="WP_190765177.1">
    <property type="nucleotide sequence ID" value="NZ_JACXLD010000005.1"/>
</dbReference>
<comment type="similarity">
    <text evidence="2 6">Belongs to the dTDP-4-dehydrorhamnose reductase family.</text>
</comment>
<comment type="cofactor">
    <cofactor evidence="6">
        <name>Mg(2+)</name>
        <dbReference type="ChEBI" id="CHEBI:18420"/>
    </cofactor>
    <text evidence="6">Binds 1 Mg(2+) ion per monomer.</text>
</comment>
<dbReference type="InterPro" id="IPR036291">
    <property type="entry name" value="NAD(P)-bd_dom_sf"/>
</dbReference>
<keyword evidence="6 8" id="KW-0560">Oxidoreductase</keyword>
<comment type="pathway">
    <text evidence="1 6">Carbohydrate biosynthesis; dTDP-L-rhamnose biosynthesis.</text>
</comment>
<dbReference type="EMBL" id="JACXLD010000005">
    <property type="protein sequence ID" value="MBD2859382.1"/>
    <property type="molecule type" value="Genomic_DNA"/>
</dbReference>
<feature type="domain" description="RmlD-like substrate binding" evidence="7">
    <location>
        <begin position="1"/>
        <end position="284"/>
    </location>
</feature>
<evidence type="ECO:0000256" key="6">
    <source>
        <dbReference type="RuleBase" id="RU364082"/>
    </source>
</evidence>
<evidence type="ECO:0000313" key="8">
    <source>
        <dbReference type="EMBL" id="MBD2859382.1"/>
    </source>
</evidence>
<reference evidence="8" key="1">
    <citation type="submission" date="2020-09" db="EMBL/GenBank/DDBJ databases">
        <authorList>
            <person name="Yoon J.-W."/>
        </authorList>
    </citation>
    <scope>NUCLEOTIDE SEQUENCE</scope>
    <source>
        <strain evidence="8">KMU-158</strain>
    </source>
</reference>
<evidence type="ECO:0000256" key="5">
    <source>
        <dbReference type="ARBA" id="ARBA00048200"/>
    </source>
</evidence>
<dbReference type="GO" id="GO:0005829">
    <property type="term" value="C:cytosol"/>
    <property type="evidence" value="ECO:0007669"/>
    <property type="project" value="TreeGrafter"/>
</dbReference>
<evidence type="ECO:0000259" key="7">
    <source>
        <dbReference type="Pfam" id="PF04321"/>
    </source>
</evidence>